<dbReference type="PANTHER" id="PTHR33144:SF16">
    <property type="entry name" value="OS02G0129000 PROTEIN"/>
    <property type="match status" value="1"/>
</dbReference>
<feature type="compositionally biased region" description="Low complexity" evidence="2">
    <location>
        <begin position="451"/>
        <end position="466"/>
    </location>
</feature>
<reference evidence="3" key="2">
    <citation type="submission" date="2020-10" db="EMBL/GenBank/DDBJ databases">
        <authorList>
            <person name="Scholz U."/>
            <person name="Mascher M."/>
            <person name="Fiebig A."/>
        </authorList>
    </citation>
    <scope>NUCLEOTIDE SEQUENCE [LARGE SCALE GENOMIC DNA]</scope>
    <source>
        <strain evidence="3">cv. Morex</strain>
    </source>
</reference>
<keyword evidence="4" id="KW-1185">Reference proteome</keyword>
<evidence type="ECO:0008006" key="5">
    <source>
        <dbReference type="Google" id="ProtNLM"/>
    </source>
</evidence>
<sequence length="591" mass="65666">MSRTRINVVESNEEYMMEEPIEHHNFGEKDLESFDVHERTTNGEEGFTDCDDADADENEDAENAETKECKKRKLEYIWNLPKGKRIMVRCNDIDQPIGKEAKHLGNFLGSVARNGSLCCLSYKDWRLLKTKTNVKAILEQVKTIGDRWRQHKSDLKAMYFDEKKSTEANYSNKPKLVTPDQWRSLVNHWTTEKVKEELKDTVDKNPELANNSDGKTAWKGDALNKVLGDDKPGHVHGLGLVPNPKKLFDVSTSRLFQNTHFTSVGDTQNEDMLAFRVEMEKLQDVNKNQDAKIMELEEKMRRMERRPYQEISDPMATIGVEPSVNGHNSNKKRVLAPPADGPQLVKKPSNLHNKPSMSNDSDLQVSNKNSVSDKVCNGGSARQLEKCFAGHKNVVRNQEAFDHSYTAQQGETNSAAHKNVVQIKETLLQNVRTQQGEKTFAANKVTKKTTKGATTSSKSAESGSLSWLGASELPVGTKAREHEKREEGGRRGVECGWSTWPAWSAAPPGNIGRGEAASGQGKGVGSGGIAGRVTGSSDIGVRQASGQRGGARRHRSRRGGEEEKLYRCEEAGGLEAYIPRPLVLVGGSNRD</sequence>
<feature type="compositionally biased region" description="Polar residues" evidence="2">
    <location>
        <begin position="350"/>
        <end position="372"/>
    </location>
</feature>
<dbReference type="SMR" id="A0A8I7B2C5"/>
<dbReference type="EnsemblPlants" id="HORVU.MOREX.r3.2HG0120610.1">
    <property type="protein sequence ID" value="HORVU.MOREX.r3.2HG0120610.1"/>
    <property type="gene ID" value="HORVU.MOREX.r3.2HG0120610"/>
</dbReference>
<feature type="compositionally biased region" description="Low complexity" evidence="2">
    <location>
        <begin position="531"/>
        <end position="546"/>
    </location>
</feature>
<name>A0A8I7B2C5_HORVV</name>
<dbReference type="Gramene" id="HORVU.MOREX.r3.2HG0120610.1">
    <property type="protein sequence ID" value="HORVU.MOREX.r3.2HG0120610.1"/>
    <property type="gene ID" value="HORVU.MOREX.r3.2HG0120610"/>
</dbReference>
<feature type="compositionally biased region" description="Basic and acidic residues" evidence="2">
    <location>
        <begin position="478"/>
        <end position="493"/>
    </location>
</feature>
<protein>
    <recommendedName>
        <fullName evidence="5">Transposase Tnp1/En/Spm-like domain-containing protein</fullName>
    </recommendedName>
</protein>
<evidence type="ECO:0000313" key="4">
    <source>
        <dbReference type="Proteomes" id="UP000011116"/>
    </source>
</evidence>
<feature type="region of interest" description="Disordered" evidence="2">
    <location>
        <begin position="322"/>
        <end position="372"/>
    </location>
</feature>
<reference evidence="3" key="3">
    <citation type="submission" date="2022-01" db="UniProtKB">
        <authorList>
            <consortium name="EnsemblPlants"/>
        </authorList>
    </citation>
    <scope>IDENTIFICATION</scope>
    <source>
        <strain evidence="3">subsp. vulgare</strain>
    </source>
</reference>
<feature type="region of interest" description="Disordered" evidence="2">
    <location>
        <begin position="42"/>
        <end position="65"/>
    </location>
</feature>
<dbReference type="Proteomes" id="UP000011116">
    <property type="component" value="Chromosome 2H"/>
</dbReference>
<reference evidence="4" key="1">
    <citation type="journal article" date="2012" name="Nature">
        <title>A physical, genetic and functional sequence assembly of the barley genome.</title>
        <authorList>
            <consortium name="The International Barley Genome Sequencing Consortium"/>
            <person name="Mayer K.F."/>
            <person name="Waugh R."/>
            <person name="Brown J.W."/>
            <person name="Schulman A."/>
            <person name="Langridge P."/>
            <person name="Platzer M."/>
            <person name="Fincher G.B."/>
            <person name="Muehlbauer G.J."/>
            <person name="Sato K."/>
            <person name="Close T.J."/>
            <person name="Wise R.P."/>
            <person name="Stein N."/>
        </authorList>
    </citation>
    <scope>NUCLEOTIDE SEQUENCE [LARGE SCALE GENOMIC DNA]</scope>
    <source>
        <strain evidence="4">cv. Morex</strain>
    </source>
</reference>
<evidence type="ECO:0000313" key="3">
    <source>
        <dbReference type="EnsemblPlants" id="HORVU.MOREX.r3.2HG0120610.1"/>
    </source>
</evidence>
<organism evidence="3 4">
    <name type="scientific">Hordeum vulgare subsp. vulgare</name>
    <name type="common">Domesticated barley</name>
    <dbReference type="NCBI Taxonomy" id="112509"/>
    <lineage>
        <taxon>Eukaryota</taxon>
        <taxon>Viridiplantae</taxon>
        <taxon>Streptophyta</taxon>
        <taxon>Embryophyta</taxon>
        <taxon>Tracheophyta</taxon>
        <taxon>Spermatophyta</taxon>
        <taxon>Magnoliopsida</taxon>
        <taxon>Liliopsida</taxon>
        <taxon>Poales</taxon>
        <taxon>Poaceae</taxon>
        <taxon>BOP clade</taxon>
        <taxon>Pooideae</taxon>
        <taxon>Triticodae</taxon>
        <taxon>Triticeae</taxon>
        <taxon>Hordeinae</taxon>
        <taxon>Hordeum</taxon>
    </lineage>
</organism>
<feature type="compositionally biased region" description="Acidic residues" evidence="2">
    <location>
        <begin position="46"/>
        <end position="63"/>
    </location>
</feature>
<feature type="region of interest" description="Disordered" evidence="2">
    <location>
        <begin position="447"/>
        <end position="501"/>
    </location>
</feature>
<dbReference type="PANTHER" id="PTHR33144">
    <property type="entry name" value="OS10G0409366 PROTEIN-RELATED"/>
    <property type="match status" value="1"/>
</dbReference>
<accession>A0A8I7B2C5</accession>
<feature type="coiled-coil region" evidence="1">
    <location>
        <begin position="279"/>
        <end position="306"/>
    </location>
</feature>
<feature type="compositionally biased region" description="Gly residues" evidence="2">
    <location>
        <begin position="520"/>
        <end position="530"/>
    </location>
</feature>
<feature type="region of interest" description="Disordered" evidence="2">
    <location>
        <begin position="514"/>
        <end position="564"/>
    </location>
</feature>
<proteinExistence type="predicted"/>
<evidence type="ECO:0000256" key="2">
    <source>
        <dbReference type="SAM" id="MobiDB-lite"/>
    </source>
</evidence>
<dbReference type="AlphaFoldDB" id="A0A8I7B2C5"/>
<evidence type="ECO:0000256" key="1">
    <source>
        <dbReference type="SAM" id="Coils"/>
    </source>
</evidence>
<keyword evidence="1" id="KW-0175">Coiled coil</keyword>